<name>A0A9D4HW89_DREPO</name>
<comment type="caution">
    <text evidence="1">The sequence shown here is derived from an EMBL/GenBank/DDBJ whole genome shotgun (WGS) entry which is preliminary data.</text>
</comment>
<keyword evidence="2" id="KW-1185">Reference proteome</keyword>
<organism evidence="1 2">
    <name type="scientific">Dreissena polymorpha</name>
    <name type="common">Zebra mussel</name>
    <name type="synonym">Mytilus polymorpha</name>
    <dbReference type="NCBI Taxonomy" id="45954"/>
    <lineage>
        <taxon>Eukaryota</taxon>
        <taxon>Metazoa</taxon>
        <taxon>Spiralia</taxon>
        <taxon>Lophotrochozoa</taxon>
        <taxon>Mollusca</taxon>
        <taxon>Bivalvia</taxon>
        <taxon>Autobranchia</taxon>
        <taxon>Heteroconchia</taxon>
        <taxon>Euheterodonta</taxon>
        <taxon>Imparidentia</taxon>
        <taxon>Neoheterodontei</taxon>
        <taxon>Myida</taxon>
        <taxon>Dreissenoidea</taxon>
        <taxon>Dreissenidae</taxon>
        <taxon>Dreissena</taxon>
    </lineage>
</organism>
<evidence type="ECO:0000313" key="1">
    <source>
        <dbReference type="EMBL" id="KAH3733376.1"/>
    </source>
</evidence>
<dbReference type="Proteomes" id="UP000828390">
    <property type="component" value="Unassembled WGS sequence"/>
</dbReference>
<proteinExistence type="predicted"/>
<gene>
    <name evidence="1" type="ORF">DPMN_039802</name>
</gene>
<dbReference type="AlphaFoldDB" id="A0A9D4HW89"/>
<reference evidence="1" key="2">
    <citation type="submission" date="2020-11" db="EMBL/GenBank/DDBJ databases">
        <authorList>
            <person name="McCartney M.A."/>
            <person name="Auch B."/>
            <person name="Kono T."/>
            <person name="Mallez S."/>
            <person name="Becker A."/>
            <person name="Gohl D.M."/>
            <person name="Silverstein K.A.T."/>
            <person name="Koren S."/>
            <person name="Bechman K.B."/>
            <person name="Herman A."/>
            <person name="Abrahante J.E."/>
            <person name="Garbe J."/>
        </authorList>
    </citation>
    <scope>NUCLEOTIDE SEQUENCE</scope>
    <source>
        <strain evidence="1">Duluth1</strain>
        <tissue evidence="1">Whole animal</tissue>
    </source>
</reference>
<sequence>MAESEENKDVTVKNNEQDVDYIKKDEINKENSTGMVNIENVGLKNVEKLKTSVTEISLSDFQTMYGIDFNGFDCHEPSEIDQISTFPVNNPSTLNVKDCSKQLTNEEVKQQLCQAENKNTLKKL</sequence>
<accession>A0A9D4HW89</accession>
<dbReference type="EMBL" id="JAIWYP010000011">
    <property type="protein sequence ID" value="KAH3733376.1"/>
    <property type="molecule type" value="Genomic_DNA"/>
</dbReference>
<reference evidence="1" key="1">
    <citation type="journal article" date="2019" name="bioRxiv">
        <title>The Genome of the Zebra Mussel, Dreissena polymorpha: A Resource for Invasive Species Research.</title>
        <authorList>
            <person name="McCartney M.A."/>
            <person name="Auch B."/>
            <person name="Kono T."/>
            <person name="Mallez S."/>
            <person name="Zhang Y."/>
            <person name="Obille A."/>
            <person name="Becker A."/>
            <person name="Abrahante J.E."/>
            <person name="Garbe J."/>
            <person name="Badalamenti J.P."/>
            <person name="Herman A."/>
            <person name="Mangelson H."/>
            <person name="Liachko I."/>
            <person name="Sullivan S."/>
            <person name="Sone E.D."/>
            <person name="Koren S."/>
            <person name="Silverstein K.A.T."/>
            <person name="Beckman K.B."/>
            <person name="Gohl D.M."/>
        </authorList>
    </citation>
    <scope>NUCLEOTIDE SEQUENCE</scope>
    <source>
        <strain evidence="1">Duluth1</strain>
        <tissue evidence="1">Whole animal</tissue>
    </source>
</reference>
<protein>
    <submittedName>
        <fullName evidence="1">Uncharacterized protein</fullName>
    </submittedName>
</protein>
<evidence type="ECO:0000313" key="2">
    <source>
        <dbReference type="Proteomes" id="UP000828390"/>
    </source>
</evidence>